<dbReference type="PROSITE" id="PS50928">
    <property type="entry name" value="ABC_TM1"/>
    <property type="match status" value="1"/>
</dbReference>
<evidence type="ECO:0000256" key="5">
    <source>
        <dbReference type="ARBA" id="ARBA00022989"/>
    </source>
</evidence>
<evidence type="ECO:0000256" key="1">
    <source>
        <dbReference type="ARBA" id="ARBA00004651"/>
    </source>
</evidence>
<feature type="transmembrane region" description="Helical" evidence="7">
    <location>
        <begin position="284"/>
        <end position="304"/>
    </location>
</feature>
<feature type="domain" description="ABC transmembrane type-1" evidence="8">
    <location>
        <begin position="94"/>
        <end position="306"/>
    </location>
</feature>
<accession>A0A2A5S5E3</accession>
<dbReference type="GO" id="GO:0015031">
    <property type="term" value="P:protein transport"/>
    <property type="evidence" value="ECO:0007669"/>
    <property type="project" value="UniProtKB-KW"/>
</dbReference>
<sequence length="313" mass="35227">MTENNWSVADSDQRGNWFRSNFMNKKPTLKDNLIGYGFMSPALVLLGVFLVIPVFMVVYYSFTDYYLLTPDQRQFVGLANFIQLVKDPFFIKSIFNTLKFVVWIIPVQLGAALGLALIVNKARKGNLLFKVAFFAPVVMSLVVISILWLYLLNPNDGLINTILTKVGINAQPFLTSPKQAMYTIVFVSAWQGAGYQMLLLLGGMQNIPQDVYEAAEIDGFSKFQQFIYITMPLLKPTALFVLLTTLISAFKLIVQPMVMTQGGPMNSTMTMVYYIYQSGFTDRMVGYSSAIALIFTTMIGMISIGQRKLMKED</sequence>
<dbReference type="InterPro" id="IPR035906">
    <property type="entry name" value="MetI-like_sf"/>
</dbReference>
<keyword evidence="2 7" id="KW-0813">Transport</keyword>
<dbReference type="GO" id="GO:0015833">
    <property type="term" value="P:peptide transport"/>
    <property type="evidence" value="ECO:0007669"/>
    <property type="project" value="UniProtKB-KW"/>
</dbReference>
<keyword evidence="6 7" id="KW-0472">Membrane</keyword>
<evidence type="ECO:0000313" key="10">
    <source>
        <dbReference type="Proteomes" id="UP000218282"/>
    </source>
</evidence>
<dbReference type="Pfam" id="PF00528">
    <property type="entry name" value="BPD_transp_1"/>
    <property type="match status" value="1"/>
</dbReference>
<dbReference type="Gene3D" id="1.10.3720.10">
    <property type="entry name" value="MetI-like"/>
    <property type="match status" value="1"/>
</dbReference>
<reference evidence="9 10" key="1">
    <citation type="submission" date="2014-12" db="EMBL/GenBank/DDBJ databases">
        <title>Draft genome sequences of 10 type strains of Lactococcus.</title>
        <authorList>
            <person name="Sun Z."/>
            <person name="Zhong Z."/>
            <person name="Liu W."/>
            <person name="Zhang W."/>
            <person name="Zhang H."/>
        </authorList>
    </citation>
    <scope>NUCLEOTIDE SEQUENCE [LARGE SCALE GENOMIC DNA]</scope>
    <source>
        <strain evidence="9 10">DSM 6634</strain>
    </source>
</reference>
<evidence type="ECO:0000256" key="3">
    <source>
        <dbReference type="ARBA" id="ARBA00022475"/>
    </source>
</evidence>
<keyword evidence="5 7" id="KW-1133">Transmembrane helix</keyword>
<evidence type="ECO:0000256" key="6">
    <source>
        <dbReference type="ARBA" id="ARBA00023136"/>
    </source>
</evidence>
<dbReference type="EMBL" id="JXJW01000002">
    <property type="protein sequence ID" value="PCS08684.1"/>
    <property type="molecule type" value="Genomic_DNA"/>
</dbReference>
<proteinExistence type="inferred from homology"/>
<dbReference type="PANTHER" id="PTHR30193">
    <property type="entry name" value="ABC TRANSPORTER PERMEASE PROTEIN"/>
    <property type="match status" value="1"/>
</dbReference>
<comment type="caution">
    <text evidence="9">The sequence shown here is derived from an EMBL/GenBank/DDBJ whole genome shotgun (WGS) entry which is preliminary data.</text>
</comment>
<comment type="subcellular location">
    <subcellularLocation>
        <location evidence="1 7">Cell membrane</location>
        <topology evidence="1 7">Multi-pass membrane protein</topology>
    </subcellularLocation>
</comment>
<feature type="transmembrane region" description="Helical" evidence="7">
    <location>
        <begin position="180"/>
        <end position="201"/>
    </location>
</feature>
<organism evidence="9 10">
    <name type="scientific">Pseudolactococcus piscium</name>
    <dbReference type="NCBI Taxonomy" id="1364"/>
    <lineage>
        <taxon>Bacteria</taxon>
        <taxon>Bacillati</taxon>
        <taxon>Bacillota</taxon>
        <taxon>Bacilli</taxon>
        <taxon>Lactobacillales</taxon>
        <taxon>Streptococcaceae</taxon>
        <taxon>Pseudolactococcus</taxon>
    </lineage>
</organism>
<dbReference type="GO" id="GO:0005886">
    <property type="term" value="C:plasma membrane"/>
    <property type="evidence" value="ECO:0007669"/>
    <property type="project" value="UniProtKB-SubCell"/>
</dbReference>
<evidence type="ECO:0000256" key="2">
    <source>
        <dbReference type="ARBA" id="ARBA00022448"/>
    </source>
</evidence>
<feature type="transmembrane region" description="Helical" evidence="7">
    <location>
        <begin position="100"/>
        <end position="119"/>
    </location>
</feature>
<dbReference type="InterPro" id="IPR051393">
    <property type="entry name" value="ABC_transporter_permease"/>
</dbReference>
<dbReference type="PANTHER" id="PTHR30193:SF37">
    <property type="entry name" value="INNER MEMBRANE ABC TRANSPORTER PERMEASE PROTEIN YCJO"/>
    <property type="match status" value="1"/>
</dbReference>
<evidence type="ECO:0000256" key="4">
    <source>
        <dbReference type="ARBA" id="ARBA00022692"/>
    </source>
</evidence>
<evidence type="ECO:0000259" key="8">
    <source>
        <dbReference type="PROSITE" id="PS50928"/>
    </source>
</evidence>
<dbReference type="InterPro" id="IPR000515">
    <property type="entry name" value="MetI-like"/>
</dbReference>
<keyword evidence="10" id="KW-1185">Reference proteome</keyword>
<feature type="transmembrane region" description="Helical" evidence="7">
    <location>
        <begin position="131"/>
        <end position="151"/>
    </location>
</feature>
<dbReference type="Proteomes" id="UP000218282">
    <property type="component" value="Unassembled WGS sequence"/>
</dbReference>
<keyword evidence="4 7" id="KW-0812">Transmembrane</keyword>
<dbReference type="SUPFAM" id="SSF160964">
    <property type="entry name" value="MalF N-terminal region-like"/>
    <property type="match status" value="1"/>
</dbReference>
<dbReference type="SUPFAM" id="SSF161098">
    <property type="entry name" value="MetI-like"/>
    <property type="match status" value="1"/>
</dbReference>
<gene>
    <name evidence="9" type="ORF">RU86_GL001068</name>
</gene>
<feature type="transmembrane region" description="Helical" evidence="7">
    <location>
        <begin position="238"/>
        <end position="258"/>
    </location>
</feature>
<keyword evidence="3" id="KW-1003">Cell membrane</keyword>
<evidence type="ECO:0000313" key="9">
    <source>
        <dbReference type="EMBL" id="PCS08684.1"/>
    </source>
</evidence>
<name>A0A2A5S5E3_9LACT</name>
<evidence type="ECO:0000256" key="7">
    <source>
        <dbReference type="RuleBase" id="RU363032"/>
    </source>
</evidence>
<feature type="transmembrane region" description="Helical" evidence="7">
    <location>
        <begin position="33"/>
        <end position="62"/>
    </location>
</feature>
<protein>
    <submittedName>
        <fullName evidence="9">ABC transporter permease</fullName>
    </submittedName>
</protein>
<dbReference type="AlphaFoldDB" id="A0A2A5S5E3"/>
<dbReference type="GO" id="GO:0055085">
    <property type="term" value="P:transmembrane transport"/>
    <property type="evidence" value="ECO:0007669"/>
    <property type="project" value="InterPro"/>
</dbReference>
<comment type="similarity">
    <text evidence="7">Belongs to the binding-protein-dependent transport system permease family.</text>
</comment>
<dbReference type="CDD" id="cd06261">
    <property type="entry name" value="TM_PBP2"/>
    <property type="match status" value="1"/>
</dbReference>